<feature type="compositionally biased region" description="Acidic residues" evidence="2">
    <location>
        <begin position="193"/>
        <end position="202"/>
    </location>
</feature>
<evidence type="ECO:0000313" key="4">
    <source>
        <dbReference type="EMBL" id="CAG8615385.1"/>
    </source>
</evidence>
<evidence type="ECO:0000256" key="2">
    <source>
        <dbReference type="SAM" id="MobiDB-lite"/>
    </source>
</evidence>
<evidence type="ECO:0000313" key="5">
    <source>
        <dbReference type="Proteomes" id="UP000789739"/>
    </source>
</evidence>
<dbReference type="AlphaFoldDB" id="A0A9N9GNU7"/>
<accession>A0A9N9GNU7</accession>
<evidence type="ECO:0000259" key="3">
    <source>
        <dbReference type="Pfam" id="PF05670"/>
    </source>
</evidence>
<dbReference type="InterPro" id="IPR039730">
    <property type="entry name" value="Jlp2/Ccd25"/>
</dbReference>
<protein>
    <submittedName>
        <fullName evidence="4">4623_t:CDS:1</fullName>
    </submittedName>
</protein>
<dbReference type="Proteomes" id="UP000789739">
    <property type="component" value="Unassembled WGS sequence"/>
</dbReference>
<feature type="region of interest" description="Disordered" evidence="2">
    <location>
        <begin position="172"/>
        <end position="202"/>
    </location>
</feature>
<dbReference type="Pfam" id="PF05670">
    <property type="entry name" value="NFACT-R_1"/>
    <property type="match status" value="1"/>
</dbReference>
<comment type="caution">
    <text evidence="4">The sequence shown here is derived from an EMBL/GenBank/DDBJ whole genome shotgun (WGS) entry which is preliminary data.</text>
</comment>
<gene>
    <name evidence="4" type="ORF">PBRASI_LOCUS8403</name>
</gene>
<dbReference type="PANTHER" id="PTHR13049">
    <property type="entry name" value="DUF814-RELATED"/>
    <property type="match status" value="1"/>
</dbReference>
<dbReference type="PANTHER" id="PTHR13049:SF2">
    <property type="entry name" value="COILED-COIL DOMAIN-CONTAINING PROTEIN 25"/>
    <property type="match status" value="1"/>
</dbReference>
<name>A0A9N9GNU7_9GLOM</name>
<organism evidence="4 5">
    <name type="scientific">Paraglomus brasilianum</name>
    <dbReference type="NCBI Taxonomy" id="144538"/>
    <lineage>
        <taxon>Eukaryota</taxon>
        <taxon>Fungi</taxon>
        <taxon>Fungi incertae sedis</taxon>
        <taxon>Mucoromycota</taxon>
        <taxon>Glomeromycotina</taxon>
        <taxon>Glomeromycetes</taxon>
        <taxon>Paraglomerales</taxon>
        <taxon>Paraglomeraceae</taxon>
        <taxon>Paraglomus</taxon>
    </lineage>
</organism>
<feature type="domain" description="NFACT RNA-binding" evidence="3">
    <location>
        <begin position="1"/>
        <end position="106"/>
    </location>
</feature>
<proteinExistence type="inferred from homology"/>
<reference evidence="4" key="1">
    <citation type="submission" date="2021-06" db="EMBL/GenBank/DDBJ databases">
        <authorList>
            <person name="Kallberg Y."/>
            <person name="Tangrot J."/>
            <person name="Rosling A."/>
        </authorList>
    </citation>
    <scope>NUCLEOTIDE SEQUENCE</scope>
    <source>
        <strain evidence="4">BR232B</strain>
    </source>
</reference>
<evidence type="ECO:0000256" key="1">
    <source>
        <dbReference type="ARBA" id="ARBA00008998"/>
    </source>
</evidence>
<comment type="similarity">
    <text evidence="1">Belongs to the CCDC25 family.</text>
</comment>
<dbReference type="InterPro" id="IPR008532">
    <property type="entry name" value="NFACT_RNA-bd"/>
</dbReference>
<dbReference type="OrthoDB" id="200398at2759"/>
<sequence>MVLYFTSAVIDPPAMVYMGKDKYENEELIKYGWDEDFHVDKLSSAHVYLRLQPDQTWDAISSELLNDLAQLVKANSIEGNKKNNITVVYTPWHNLKKTADMEIGQVRRINIASRENKIINRLEKTKKELYPDLLAEREAHDKELRRIARAEGMAKAKEELRKRQQLREEAAKKSYDSLFDESNMRSNQVYEENAQDLEDDFM</sequence>
<dbReference type="EMBL" id="CAJVPI010001493">
    <property type="protein sequence ID" value="CAG8615385.1"/>
    <property type="molecule type" value="Genomic_DNA"/>
</dbReference>
<keyword evidence="5" id="KW-1185">Reference proteome</keyword>